<evidence type="ECO:0000256" key="1">
    <source>
        <dbReference type="ARBA" id="ARBA00022729"/>
    </source>
</evidence>
<dbReference type="InterPro" id="IPR026444">
    <property type="entry name" value="Secre_tail"/>
</dbReference>
<dbReference type="AlphaFoldDB" id="A0A6N6M7M6"/>
<dbReference type="Pfam" id="PF18962">
    <property type="entry name" value="Por_Secre_tail"/>
    <property type="match status" value="1"/>
</dbReference>
<dbReference type="EMBL" id="WACR01000010">
    <property type="protein sequence ID" value="KAB1062835.1"/>
    <property type="molecule type" value="Genomic_DNA"/>
</dbReference>
<dbReference type="Proteomes" id="UP000435357">
    <property type="component" value="Unassembled WGS sequence"/>
</dbReference>
<accession>A0A6N6M7M6</accession>
<keyword evidence="5" id="KW-1185">Reference proteome</keyword>
<feature type="domain" description="Secretion system C-terminal sorting" evidence="3">
    <location>
        <begin position="682"/>
        <end position="754"/>
    </location>
</feature>
<comment type="caution">
    <text evidence="4">The sequence shown here is derived from an EMBL/GenBank/DDBJ whole genome shotgun (WGS) entry which is preliminary data.</text>
</comment>
<proteinExistence type="predicted"/>
<dbReference type="OrthoDB" id="951108at2"/>
<sequence length="755" mass="82076">MQTNMKQLLLSAAAFLGLATAQAQFDTVSVYDIQYVDQSSLQSCNDTSSYLGDTVTVAGYVVTPGGYSELASGSSPTGQRPLLNIVDTMNQGAGGPFHGVQIHGYWEDENNNTITASTLNNIPANQLVYITGIVDAYDNETQIYPLTNTQTHIVVPGISVNEINPVSINLSDLQDGNGNNQIETGEQWEGSYVELTNLTVVTDESYTSSGDTRNQYIVQDQSGNLIWIYDKFLGMKNSNWSTYNPNSPVANGSFTPLQPGQVLDTLRGIIDHNSNGCFGPEDFSGGYRISPVYNSDIVRGISPAIITNVEKDVAIPTSSDDVTISADIVDPDGSVVNTTLYYSTNLNAGSVNFTSVNMSNTSADTYEATIPAQGDGTTVGYYIEAEDNDGNMSYFPITNAGQQQNVEFYTVRDNGLSIYDLQYIPYPNQNDASSFVGEEVTVTGVVTASLKDYDLGYVYIQDQNASEFGGIMLVGALQLAELQRHNIVTVTGTVQETGQEVTQLNVSDIVSIDSTTLDTISPIVLDPADTASKANRGWEKYEGMLVEYSSINNRIHVTDDFYDYYGSWMVSSIDQAPNDQSSLVMSGIEAEQNFSSLYVSVVTQDTVQQSILEVDHILTDTTQSMDAIRGVMTSRYEDYKLTPRNNDDIIGFSVPLDSAQLEDTQLPTGLAVINGNTVETALYPNPASNRLNVRVKGAQDLTTVELYDLSGRNVKTVRVNNGQNQIDIANLQAGVYLAVIKTEGVKVQTEKIIIQ</sequence>
<organism evidence="4 5">
    <name type="scientific">Salibacter halophilus</name>
    <dbReference type="NCBI Taxonomy" id="1803916"/>
    <lineage>
        <taxon>Bacteria</taxon>
        <taxon>Pseudomonadati</taxon>
        <taxon>Bacteroidota</taxon>
        <taxon>Flavobacteriia</taxon>
        <taxon>Flavobacteriales</taxon>
        <taxon>Salibacteraceae</taxon>
        <taxon>Salibacter</taxon>
    </lineage>
</organism>
<gene>
    <name evidence="4" type="ORF">F3059_11655</name>
</gene>
<feature type="signal peptide" evidence="2">
    <location>
        <begin position="1"/>
        <end position="23"/>
    </location>
</feature>
<evidence type="ECO:0000259" key="3">
    <source>
        <dbReference type="Pfam" id="PF18962"/>
    </source>
</evidence>
<feature type="chain" id="PRO_5027116586" evidence="2">
    <location>
        <begin position="24"/>
        <end position="755"/>
    </location>
</feature>
<protein>
    <submittedName>
        <fullName evidence="4">T9SS type A sorting domain-containing protein</fullName>
    </submittedName>
</protein>
<evidence type="ECO:0000313" key="5">
    <source>
        <dbReference type="Proteomes" id="UP000435357"/>
    </source>
</evidence>
<evidence type="ECO:0000256" key="2">
    <source>
        <dbReference type="SAM" id="SignalP"/>
    </source>
</evidence>
<name>A0A6N6M7M6_9FLAO</name>
<evidence type="ECO:0000313" key="4">
    <source>
        <dbReference type="EMBL" id="KAB1062835.1"/>
    </source>
</evidence>
<keyword evidence="1 2" id="KW-0732">Signal</keyword>
<reference evidence="4 5" key="1">
    <citation type="submission" date="2019-09" db="EMBL/GenBank/DDBJ databases">
        <title>Genomes of Cryomorphaceae.</title>
        <authorList>
            <person name="Bowman J.P."/>
        </authorList>
    </citation>
    <scope>NUCLEOTIDE SEQUENCE [LARGE SCALE GENOMIC DNA]</scope>
    <source>
        <strain evidence="4 5">KCTC 52047</strain>
    </source>
</reference>
<dbReference type="NCBIfam" id="TIGR04183">
    <property type="entry name" value="Por_Secre_tail"/>
    <property type="match status" value="1"/>
</dbReference>